<proteinExistence type="predicted"/>
<dbReference type="Proteomes" id="UP000516361">
    <property type="component" value="Chromosome"/>
</dbReference>
<evidence type="ECO:0008006" key="3">
    <source>
        <dbReference type="Google" id="ProtNLM"/>
    </source>
</evidence>
<dbReference type="Pfam" id="PF16236">
    <property type="entry name" value="DUF4895"/>
    <property type="match status" value="1"/>
</dbReference>
<dbReference type="EMBL" id="AP018712">
    <property type="protein sequence ID" value="BBE30566.1"/>
    <property type="molecule type" value="Genomic_DNA"/>
</dbReference>
<evidence type="ECO:0000313" key="1">
    <source>
        <dbReference type="EMBL" id="BBE30566.1"/>
    </source>
</evidence>
<protein>
    <recommendedName>
        <fullName evidence="3">DUF4895 domain-containing protein</fullName>
    </recommendedName>
</protein>
<dbReference type="InterPro" id="IPR032606">
    <property type="entry name" value="DUF4895"/>
</dbReference>
<accession>A0A7G1G5K3</accession>
<reference evidence="1 2" key="1">
    <citation type="submission" date="2018-06" db="EMBL/GenBank/DDBJ databases">
        <title>Genome sequencing of Oceanotoga sp. sy52.</title>
        <authorList>
            <person name="Mori K."/>
        </authorList>
    </citation>
    <scope>NUCLEOTIDE SEQUENCE [LARGE SCALE GENOMIC DNA]</scope>
    <source>
        <strain evidence="2">sy52</strain>
    </source>
</reference>
<dbReference type="RefSeq" id="WP_190615648.1">
    <property type="nucleotide sequence ID" value="NZ_AP018712.1"/>
</dbReference>
<evidence type="ECO:0000313" key="2">
    <source>
        <dbReference type="Proteomes" id="UP000516361"/>
    </source>
</evidence>
<dbReference type="InParanoid" id="A0A7G1G5K3"/>
<name>A0A7G1G5K3_9BACT</name>
<dbReference type="AlphaFoldDB" id="A0A7G1G5K3"/>
<sequence>MDELIKECVSHLKNNKGKLADEFQHLVYITVHDKDDKFPYITYYIDEEGRYLKVFGPDSPKSVMSTMFNIVSKNTEKIEKDYVNIAENYGISVKTEIIGGICQSPFKVYAYKLEGNETLIKKLTFSEKIRGERYFSLYKYMTEEKVNFIVKNYKKWNSNVFFYPFNGEVNIVFLMPKKYSFSQKALATEIGSIFKDKIILKYENIQKTYKDPAMKINQRILSIFKVKVEDILKYNFLELYVDFIKKIDKIIEDIENINF</sequence>
<dbReference type="KEGG" id="ocy:OSSY52_07070"/>
<organism evidence="1 2">
    <name type="scientific">Tepiditoga spiralis</name>
    <dbReference type="NCBI Taxonomy" id="2108365"/>
    <lineage>
        <taxon>Bacteria</taxon>
        <taxon>Thermotogati</taxon>
        <taxon>Thermotogota</taxon>
        <taxon>Thermotogae</taxon>
        <taxon>Petrotogales</taxon>
        <taxon>Petrotogaceae</taxon>
        <taxon>Tepiditoga</taxon>
    </lineage>
</organism>
<keyword evidence="2" id="KW-1185">Reference proteome</keyword>
<gene>
    <name evidence="1" type="ORF">OSSY52_07070</name>
</gene>